<gene>
    <name evidence="3" type="ORF">PEBR_16043</name>
</gene>
<feature type="transmembrane region" description="Helical" evidence="2">
    <location>
        <begin position="191"/>
        <end position="209"/>
    </location>
</feature>
<dbReference type="PANTHER" id="PTHR35394">
    <property type="entry name" value="DUF3176 DOMAIN-CONTAINING PROTEIN"/>
    <property type="match status" value="1"/>
</dbReference>
<comment type="caution">
    <text evidence="3">The sequence shown here is derived from an EMBL/GenBank/DDBJ whole genome shotgun (WGS) entry which is preliminary data.</text>
</comment>
<organism evidence="3 4">
    <name type="scientific">Penicillium brasilianum</name>
    <dbReference type="NCBI Taxonomy" id="104259"/>
    <lineage>
        <taxon>Eukaryota</taxon>
        <taxon>Fungi</taxon>
        <taxon>Dikarya</taxon>
        <taxon>Ascomycota</taxon>
        <taxon>Pezizomycotina</taxon>
        <taxon>Eurotiomycetes</taxon>
        <taxon>Eurotiomycetidae</taxon>
        <taxon>Eurotiales</taxon>
        <taxon>Aspergillaceae</taxon>
        <taxon>Penicillium</taxon>
    </lineage>
</organism>
<keyword evidence="2" id="KW-1133">Transmembrane helix</keyword>
<dbReference type="PANTHER" id="PTHR35394:SF5">
    <property type="entry name" value="DUF3176 DOMAIN-CONTAINING PROTEIN"/>
    <property type="match status" value="1"/>
</dbReference>
<feature type="region of interest" description="Disordered" evidence="1">
    <location>
        <begin position="23"/>
        <end position="77"/>
    </location>
</feature>
<feature type="transmembrane region" description="Helical" evidence="2">
    <location>
        <begin position="131"/>
        <end position="151"/>
    </location>
</feature>
<sequence length="644" mass="71442">MDQQTGARYTALSHQNDNLATELLLIDSPKDHPTTQEERSHYSLIHRLSKDESDLTKSENEEAQNPEPKPEPNSPKASFGEKISDYWVLELASIVGSFLLMIAIILVLWAFDHKPIPEWPYGITINSVLSWLSQIMNTTMLGVVASCLGQAKWISFSKKDRALADMSAYDSASRGVIGCIMFGWTTDIRQTASIGALITVLAIGIAPFIQQMAAVENALVLSRVQSTTIRAQSYHDYWEQAIPGPATPMLAYIYGSMLDCSDGSCPGNATNNSYTSVAPDCPTGECKIPPFRTLGVCSSCTDISGMLSSNCATPNCSGAVLEWHNVCDHSLPSGLSFNITPEITPRSTGFIKSVTGENAHQMRELSGLTNYRNLTLVDFTSIANPSSGNVTKAVATQCVLYWCIKTIQAESKGYQWSERILDTWTDPEALFDWSGINLQPPVRDDLTLSNFQIPYTFHEPLTSWLTENLQLDNIPVPHCLYGYNLNESAVQWPSDQNPFLETIVHSSLTERFAALASGMTSRVRRAENSSKVTGTSWRVETQIHVRWAWISLPALLLLMSTGFLGVTIFQTRRSGVNTWKSSIMPLLGSGLDWDVQEKLRDSKHSVRMETVSSQVFVRLNENEDETWHLKREQYVAEGTGANEV</sequence>
<proteinExistence type="predicted"/>
<name>A0A1S9RQU4_PENBI</name>
<feature type="compositionally biased region" description="Basic and acidic residues" evidence="1">
    <location>
        <begin position="28"/>
        <end position="41"/>
    </location>
</feature>
<dbReference type="Pfam" id="PF11374">
    <property type="entry name" value="DUF3176"/>
    <property type="match status" value="1"/>
</dbReference>
<feature type="transmembrane region" description="Helical" evidence="2">
    <location>
        <begin position="86"/>
        <end position="111"/>
    </location>
</feature>
<dbReference type="AlphaFoldDB" id="A0A1S9RQU4"/>
<dbReference type="InterPro" id="IPR021514">
    <property type="entry name" value="DUF3176"/>
</dbReference>
<feature type="transmembrane region" description="Helical" evidence="2">
    <location>
        <begin position="547"/>
        <end position="569"/>
    </location>
</feature>
<keyword evidence="2" id="KW-0472">Membrane</keyword>
<dbReference type="Proteomes" id="UP000190744">
    <property type="component" value="Unassembled WGS sequence"/>
</dbReference>
<evidence type="ECO:0000256" key="1">
    <source>
        <dbReference type="SAM" id="MobiDB-lite"/>
    </source>
</evidence>
<protein>
    <submittedName>
        <fullName evidence="3">Uncharacterized protein</fullName>
    </submittedName>
</protein>
<evidence type="ECO:0000313" key="4">
    <source>
        <dbReference type="Proteomes" id="UP000190744"/>
    </source>
</evidence>
<evidence type="ECO:0000313" key="3">
    <source>
        <dbReference type="EMBL" id="OOQ87670.1"/>
    </source>
</evidence>
<keyword evidence="2" id="KW-0812">Transmembrane</keyword>
<evidence type="ECO:0000256" key="2">
    <source>
        <dbReference type="SAM" id="Phobius"/>
    </source>
</evidence>
<feature type="compositionally biased region" description="Basic and acidic residues" evidence="1">
    <location>
        <begin position="48"/>
        <end position="60"/>
    </location>
</feature>
<reference evidence="4" key="1">
    <citation type="submission" date="2015-09" db="EMBL/GenBank/DDBJ databases">
        <authorList>
            <person name="Fill T.P."/>
            <person name="Baretta J.F."/>
            <person name="de Almeida L.G."/>
            <person name="Rocha M."/>
            <person name="de Souza D.H."/>
            <person name="Malavazi I."/>
            <person name="Cerdeira L.T."/>
            <person name="Hong H."/>
            <person name="Samborskyy M."/>
            <person name="de Vasconcelos A.T."/>
            <person name="Leadlay P."/>
            <person name="Rodrigues-Filho E."/>
        </authorList>
    </citation>
    <scope>NUCLEOTIDE SEQUENCE [LARGE SCALE GENOMIC DNA]</scope>
    <source>
        <strain evidence="4">LaBioMMi 136</strain>
    </source>
</reference>
<accession>A0A1S9RQU4</accession>
<dbReference type="EMBL" id="LJBN01000123">
    <property type="protein sequence ID" value="OOQ87670.1"/>
    <property type="molecule type" value="Genomic_DNA"/>
</dbReference>